<dbReference type="EMBL" id="CP000975">
    <property type="protein sequence ID" value="ACD84195.1"/>
    <property type="molecule type" value="Genomic_DNA"/>
</dbReference>
<dbReference type="Proteomes" id="UP000009149">
    <property type="component" value="Chromosome"/>
</dbReference>
<evidence type="ECO:0000256" key="1">
    <source>
        <dbReference type="SAM" id="MobiDB-lite"/>
    </source>
</evidence>
<sequence>MEAAREEASSSRGVRYSHHRKHAFPPPSGRGQAWVFARGKGVARFPRRFPGERSIRRQGRGRGSYFNL</sequence>
<evidence type="ECO:0000313" key="2">
    <source>
        <dbReference type="EMBL" id="ACD84195.1"/>
    </source>
</evidence>
<organism evidence="2 3">
    <name type="scientific">Methylacidiphilum infernorum (isolate V4)</name>
    <name type="common">Methylokorus infernorum (strain V4)</name>
    <dbReference type="NCBI Taxonomy" id="481448"/>
    <lineage>
        <taxon>Bacteria</taxon>
        <taxon>Pseudomonadati</taxon>
        <taxon>Verrucomicrobiota</taxon>
        <taxon>Methylacidiphilae</taxon>
        <taxon>Methylacidiphilales</taxon>
        <taxon>Methylacidiphilaceae</taxon>
        <taxon>Methylacidiphilum (ex Ratnadevi et al. 2023)</taxon>
    </lineage>
</organism>
<name>B3DZA3_METI4</name>
<dbReference type="AlphaFoldDB" id="B3DZA3"/>
<accession>B3DZA3</accession>
<feature type="region of interest" description="Disordered" evidence="1">
    <location>
        <begin position="47"/>
        <end position="68"/>
    </location>
</feature>
<protein>
    <submittedName>
        <fullName evidence="2">Uncharacterized protein</fullName>
    </submittedName>
</protein>
<evidence type="ECO:0000313" key="3">
    <source>
        <dbReference type="Proteomes" id="UP000009149"/>
    </source>
</evidence>
<dbReference type="HOGENOM" id="CLU_2789143_0_0_0"/>
<proteinExistence type="predicted"/>
<reference evidence="2 3" key="1">
    <citation type="journal article" date="2008" name="Biol. Direct">
        <title>Complete genome sequence of the extremely acidophilic methanotroph isolate V4, Methylacidiphilum infernorum, a representative of the bacterial phylum Verrucomicrobia.</title>
        <authorList>
            <person name="Hou S."/>
            <person name="Makarova K.S."/>
            <person name="Saw J.H."/>
            <person name="Senin P."/>
            <person name="Ly B.V."/>
            <person name="Zhou Z."/>
            <person name="Ren Y."/>
            <person name="Wang J."/>
            <person name="Galperin M.Y."/>
            <person name="Omelchenko M.V."/>
            <person name="Wolf Y.I."/>
            <person name="Yutin N."/>
            <person name="Koonin E.V."/>
            <person name="Stott M.B."/>
            <person name="Mountain B.W."/>
            <person name="Crowe M.A."/>
            <person name="Smirnova A.V."/>
            <person name="Dunfield P.F."/>
            <person name="Feng L."/>
            <person name="Wang L."/>
            <person name="Alam M."/>
        </authorList>
    </citation>
    <scope>NUCLEOTIDE SEQUENCE [LARGE SCALE GENOMIC DNA]</scope>
    <source>
        <strain evidence="3">Isolate V4</strain>
    </source>
</reference>
<gene>
    <name evidence="2" type="ordered locus">Minf_2141</name>
</gene>
<feature type="region of interest" description="Disordered" evidence="1">
    <location>
        <begin position="1"/>
        <end position="32"/>
    </location>
</feature>
<dbReference type="KEGG" id="min:Minf_2141"/>